<evidence type="ECO:0000313" key="2">
    <source>
        <dbReference type="Proteomes" id="UP000269689"/>
    </source>
</evidence>
<organism evidence="1 2">
    <name type="scientific">Pacificibacter maritimus</name>
    <dbReference type="NCBI Taxonomy" id="762213"/>
    <lineage>
        <taxon>Bacteria</taxon>
        <taxon>Pseudomonadati</taxon>
        <taxon>Pseudomonadota</taxon>
        <taxon>Alphaproteobacteria</taxon>
        <taxon>Rhodobacterales</taxon>
        <taxon>Roseobacteraceae</taxon>
        <taxon>Pacificibacter</taxon>
    </lineage>
</organism>
<evidence type="ECO:0000313" key="1">
    <source>
        <dbReference type="EMBL" id="RPE67394.1"/>
    </source>
</evidence>
<dbReference type="AlphaFoldDB" id="A0A3N4V376"/>
<gene>
    <name evidence="1" type="ORF">EDD53_1802</name>
</gene>
<keyword evidence="2" id="KW-1185">Reference proteome</keyword>
<reference evidence="1 2" key="1">
    <citation type="submission" date="2018-11" db="EMBL/GenBank/DDBJ databases">
        <title>Genomic Encyclopedia of Type Strains, Phase IV (KMG-IV): sequencing the most valuable type-strain genomes for metagenomic binning, comparative biology and taxonomic classification.</title>
        <authorList>
            <person name="Goeker M."/>
        </authorList>
    </citation>
    <scope>NUCLEOTIDE SEQUENCE [LARGE SCALE GENOMIC DNA]</scope>
    <source>
        <strain evidence="1 2">DSM 104731</strain>
    </source>
</reference>
<name>A0A3N4V376_9RHOB</name>
<dbReference type="Proteomes" id="UP000269689">
    <property type="component" value="Unassembled WGS sequence"/>
</dbReference>
<dbReference type="EMBL" id="RKQK01000002">
    <property type="protein sequence ID" value="RPE67394.1"/>
    <property type="molecule type" value="Genomic_DNA"/>
</dbReference>
<proteinExistence type="predicted"/>
<accession>A0A3N4V376</accession>
<protein>
    <submittedName>
        <fullName evidence="1">Uncharacterized protein</fullName>
    </submittedName>
</protein>
<sequence length="90" mass="9660">MRRGLLQAALQTPDLQNRNASPPFLSSFFRAAALLHLANGRHGTVYVALTQTFAVPNLEVGSADFAGVQAPYFNTHSQPTDIQLSPPVGL</sequence>
<comment type="caution">
    <text evidence="1">The sequence shown here is derived from an EMBL/GenBank/DDBJ whole genome shotgun (WGS) entry which is preliminary data.</text>
</comment>